<dbReference type="PANTHER" id="PTHR35271:SF1">
    <property type="entry name" value="ABC TRANSPORTER, SUBSTRATE-BINDING LIPOPROTEIN"/>
    <property type="match status" value="1"/>
</dbReference>
<dbReference type="SUPFAM" id="SSF53822">
    <property type="entry name" value="Periplasmic binding protein-like I"/>
    <property type="match status" value="1"/>
</dbReference>
<evidence type="ECO:0000313" key="2">
    <source>
        <dbReference type="Proteomes" id="UP001180515"/>
    </source>
</evidence>
<name>A0A0E2UER8_9STRE</name>
<dbReference type="InterPro" id="IPR007487">
    <property type="entry name" value="ABC_transpt-TYRBP-like"/>
</dbReference>
<organism evidence="1 2">
    <name type="scientific">Streptococcus parauberis</name>
    <dbReference type="NCBI Taxonomy" id="1348"/>
    <lineage>
        <taxon>Bacteria</taxon>
        <taxon>Bacillati</taxon>
        <taxon>Bacillota</taxon>
        <taxon>Bacilli</taxon>
        <taxon>Lactobacillales</taxon>
        <taxon>Streptococcaceae</taxon>
        <taxon>Streptococcus</taxon>
    </lineage>
</organism>
<dbReference type="RefSeq" id="WP_003108623.1">
    <property type="nucleotide sequence ID" value="NZ_BAWT01000004.1"/>
</dbReference>
<dbReference type="Proteomes" id="UP001180515">
    <property type="component" value="Unassembled WGS sequence"/>
</dbReference>
<dbReference type="PANTHER" id="PTHR35271">
    <property type="entry name" value="ABC TRANSPORTER, SUBSTRATE-BINDING LIPOPROTEIN-RELATED"/>
    <property type="match status" value="1"/>
</dbReference>
<evidence type="ECO:0000313" key="1">
    <source>
        <dbReference type="EMBL" id="MDT2731897.1"/>
    </source>
</evidence>
<dbReference type="PROSITE" id="PS51257">
    <property type="entry name" value="PROKAR_LIPOPROTEIN"/>
    <property type="match status" value="1"/>
</dbReference>
<protein>
    <submittedName>
        <fullName evidence="1">ABC transporter substrate-binding protein</fullName>
    </submittedName>
</protein>
<comment type="caution">
    <text evidence="1">The sequence shown here is derived from an EMBL/GenBank/DDBJ whole genome shotgun (WGS) entry which is preliminary data.</text>
</comment>
<dbReference type="EMBL" id="JARQAG010000008">
    <property type="protein sequence ID" value="MDT2731897.1"/>
    <property type="molecule type" value="Genomic_DNA"/>
</dbReference>
<dbReference type="AlphaFoldDB" id="A0A0E2UER8"/>
<sequence length="328" mass="35533">MEVNYQRITKLSKLLFLALTSIILVACRTSATENVRTSKKEIKIGILQYMEHVSLDQARKGFKDELKAQGYTEGEDVTFDYQNAQGDQSNLQTISEQLVKKNDLVLAIATPAAQAMATASTDKPIVFTAVTDPVSAKLVSSIKKPGGLLTGASDQAPIDKQVDLLGQALPKAKKVGILYTNSERNSEVQVKEAEKDLKKAGYQVVKKAISSTNDVQDATNSLMSQVDAVFVPTDNTVASTMSMIGQLSVEHKVPIIGGSTDMVDAGGLLTYGTNYRQLGKQVAKQAVKIIEGKKAAEIPVEYPKTLELHINKEQAKKLGLDLNHLSVK</sequence>
<gene>
    <name evidence="1" type="ORF">P7G31_06510</name>
</gene>
<proteinExistence type="predicted"/>
<dbReference type="InterPro" id="IPR028082">
    <property type="entry name" value="Peripla_BP_I"/>
</dbReference>
<dbReference type="Pfam" id="PF04392">
    <property type="entry name" value="ABC_sub_bind"/>
    <property type="match status" value="1"/>
</dbReference>
<accession>A0A0E2UER8</accession>
<reference evidence="1" key="1">
    <citation type="submission" date="2023-03" db="EMBL/GenBank/DDBJ databases">
        <authorList>
            <person name="Shen W."/>
            <person name="Cai J."/>
        </authorList>
    </citation>
    <scope>NUCLEOTIDE SEQUENCE</scope>
    <source>
        <strain evidence="1">P82-2</strain>
    </source>
</reference>
<dbReference type="Gene3D" id="3.40.50.2300">
    <property type="match status" value="2"/>
</dbReference>
<dbReference type="CDD" id="cd06325">
    <property type="entry name" value="PBP1_ABC_unchar_transporter"/>
    <property type="match status" value="1"/>
</dbReference>